<dbReference type="RefSeq" id="WP_108915471.1">
    <property type="nucleotide sequence ID" value="NZ_BGJY01000001.1"/>
</dbReference>
<reference evidence="4" key="2">
    <citation type="submission" date="2018-02" db="EMBL/GenBank/DDBJ databases">
        <authorList>
            <person name="Cohen D.B."/>
            <person name="Kent A.D."/>
        </authorList>
    </citation>
    <scope>NUCLEOTIDE SEQUENCE</scope>
    <source>
        <strain evidence="4">DSM 17706</strain>
    </source>
</reference>
<keyword evidence="2" id="KW-0472">Membrane</keyword>
<evidence type="ECO:0000313" key="5">
    <source>
        <dbReference type="EMBL" id="TRL33870.1"/>
    </source>
</evidence>
<dbReference type="PIRSF" id="PIRSF031890">
    <property type="entry name" value="UCP031890_transporter_Tim44"/>
    <property type="match status" value="1"/>
</dbReference>
<dbReference type="Proteomes" id="UP000245137">
    <property type="component" value="Unassembled WGS sequence"/>
</dbReference>
<accession>A0A2U1SVZ9</accession>
<dbReference type="PANTHER" id="PTHR41542">
    <property type="entry name" value="BLL5807 PROTEIN"/>
    <property type="match status" value="1"/>
</dbReference>
<dbReference type="PANTHER" id="PTHR41542:SF1">
    <property type="entry name" value="BLL5807 PROTEIN"/>
    <property type="match status" value="1"/>
</dbReference>
<keyword evidence="2" id="KW-0812">Transmembrane</keyword>
<gene>
    <name evidence="4" type="ORF">C5689_01480</name>
    <name evidence="5" type="ORF">FM996_10030</name>
</gene>
<dbReference type="SMART" id="SM00978">
    <property type="entry name" value="Tim44"/>
    <property type="match status" value="1"/>
</dbReference>
<dbReference type="AlphaFoldDB" id="A0A2U1SVZ9"/>
<dbReference type="EMBL" id="VJMF01000040">
    <property type="protein sequence ID" value="TRL33870.1"/>
    <property type="molecule type" value="Genomic_DNA"/>
</dbReference>
<dbReference type="NCBIfam" id="NF033779">
    <property type="entry name" value="Tim44_TimA_adap"/>
    <property type="match status" value="1"/>
</dbReference>
<protein>
    <submittedName>
        <fullName evidence="4">Tim44 domain-containing protein</fullName>
    </submittedName>
</protein>
<dbReference type="InterPro" id="IPR007379">
    <property type="entry name" value="Tim44-like_dom"/>
</dbReference>
<dbReference type="EMBL" id="PUIV01000001">
    <property type="protein sequence ID" value="PWB95797.1"/>
    <property type="molecule type" value="Genomic_DNA"/>
</dbReference>
<dbReference type="Pfam" id="PF04280">
    <property type="entry name" value="Tim44"/>
    <property type="match status" value="1"/>
</dbReference>
<dbReference type="OrthoDB" id="9798618at2"/>
<dbReference type="Proteomes" id="UP000316781">
    <property type="component" value="Unassembled WGS sequence"/>
</dbReference>
<evidence type="ECO:0000256" key="1">
    <source>
        <dbReference type="SAM" id="MobiDB-lite"/>
    </source>
</evidence>
<evidence type="ECO:0000259" key="3">
    <source>
        <dbReference type="SMART" id="SM00978"/>
    </source>
</evidence>
<dbReference type="InterPro" id="IPR032710">
    <property type="entry name" value="NTF2-like_dom_sf"/>
</dbReference>
<proteinExistence type="predicted"/>
<feature type="transmembrane region" description="Helical" evidence="2">
    <location>
        <begin position="6"/>
        <end position="25"/>
    </location>
</feature>
<dbReference type="SUPFAM" id="SSF54427">
    <property type="entry name" value="NTF2-like"/>
    <property type="match status" value="1"/>
</dbReference>
<evidence type="ECO:0000313" key="4">
    <source>
        <dbReference type="EMBL" id="PWB95797.1"/>
    </source>
</evidence>
<sequence length="229" mass="24642">MSGSDFDPSILVFAALAAFVVWKLWSVLGVRVDREGPASDRAGPARRIGPAPQNSAFAPAPASGPLDADRWKGLAESGSNGWRGLDQIAASDRGFFAPAFVDGAKKAYGMVVEAFAKGDRDTLRNLLSTEVFDSFAGEIAARERRNETAEAHVVSIDSATVEDAKVEFGKAQITLRFVVKLQSVRRDSAGAVIEGDPERPLAIVDLWTFARDVASRDPNWKLVATETVH</sequence>
<evidence type="ECO:0000256" key="2">
    <source>
        <dbReference type="SAM" id="Phobius"/>
    </source>
</evidence>
<name>A0A2U1SVZ9_METSR</name>
<reference evidence="4 6" key="1">
    <citation type="journal article" date="2018" name="Appl. Microbiol. Biotechnol.">
        <title>Co-cultivation of the strictly anaerobic methanogen Methanosarcina barkeri with aerobic methanotrophs in an oxygen-limited membrane bioreactor.</title>
        <authorList>
            <person name="In 't Zandt M.H."/>
            <person name="van den Bosch T.J.M."/>
            <person name="Rijkers R."/>
            <person name="van Kessel M.A.H.J."/>
            <person name="Jetten M.S.M."/>
            <person name="Welte C.U."/>
        </authorList>
    </citation>
    <scope>NUCLEOTIDE SEQUENCE [LARGE SCALE GENOMIC DNA]</scope>
    <source>
        <strain evidence="4 6">DSM 17706</strain>
    </source>
</reference>
<comment type="caution">
    <text evidence="4">The sequence shown here is derived from an EMBL/GenBank/DDBJ whole genome shotgun (WGS) entry which is preliminary data.</text>
</comment>
<keyword evidence="6" id="KW-1185">Reference proteome</keyword>
<evidence type="ECO:0000313" key="7">
    <source>
        <dbReference type="Proteomes" id="UP000316781"/>
    </source>
</evidence>
<reference evidence="5 7" key="3">
    <citation type="submission" date="2019-07" db="EMBL/GenBank/DDBJ databases">
        <title>Ln-dependent methylotrophs.</title>
        <authorList>
            <person name="Tani A."/>
        </authorList>
    </citation>
    <scope>NUCLEOTIDE SEQUENCE [LARGE SCALE GENOMIC DNA]</scope>
    <source>
        <strain evidence="5 7">SM89A</strain>
    </source>
</reference>
<feature type="region of interest" description="Disordered" evidence="1">
    <location>
        <begin position="36"/>
        <end position="70"/>
    </location>
</feature>
<keyword evidence="2" id="KW-1133">Transmembrane helix</keyword>
<feature type="domain" description="Tim44-like" evidence="3">
    <location>
        <begin position="81"/>
        <end position="227"/>
    </location>
</feature>
<dbReference type="InterPro" id="IPR016985">
    <property type="entry name" value="UCP031890_Tim44-rel"/>
</dbReference>
<organism evidence="4 6">
    <name type="scientific">Methylosinus sporium</name>
    <dbReference type="NCBI Taxonomy" id="428"/>
    <lineage>
        <taxon>Bacteria</taxon>
        <taxon>Pseudomonadati</taxon>
        <taxon>Pseudomonadota</taxon>
        <taxon>Alphaproteobacteria</taxon>
        <taxon>Hyphomicrobiales</taxon>
        <taxon>Methylocystaceae</taxon>
        <taxon>Methylosinus</taxon>
    </lineage>
</organism>
<dbReference type="Gene3D" id="3.10.450.240">
    <property type="match status" value="1"/>
</dbReference>
<evidence type="ECO:0000313" key="6">
    <source>
        <dbReference type="Proteomes" id="UP000245137"/>
    </source>
</evidence>